<evidence type="ECO:0000256" key="4">
    <source>
        <dbReference type="ARBA" id="ARBA00022692"/>
    </source>
</evidence>
<comment type="subcellular location">
    <subcellularLocation>
        <location evidence="1">Mitochondrion inner membrane</location>
        <topology evidence="1">Single-pass membrane protein</topology>
    </subcellularLocation>
</comment>
<evidence type="ECO:0000256" key="8">
    <source>
        <dbReference type="ARBA" id="ARBA00023128"/>
    </source>
</evidence>
<dbReference type="SUPFAM" id="SSF51306">
    <property type="entry name" value="LexA/Signal peptidase"/>
    <property type="match status" value="1"/>
</dbReference>
<feature type="active site" evidence="10">
    <location>
        <position position="89"/>
    </location>
</feature>
<dbReference type="STRING" id="869754.A0A1A0H9V4"/>
<keyword evidence="3 11" id="KW-0645">Protease</keyword>
<sequence>MGFPVHPYLKRTLVAVTWLPVAFTVFDHVLLPCQVSGFSMAPTFNPGTESTAKDVVLIRKYNLKWPTSLERGDVVMFRSPEDPEKLVTKRVVGLQGDVIIPRDSLYPKKQALVPRNHLWVEGDNAFHLVDSNKFGPISQGLVVGKVMGIVWPLLRAGSDISGGARNGFLQGPETPESV</sequence>
<dbReference type="GO" id="GO:0004252">
    <property type="term" value="F:serine-type endopeptidase activity"/>
    <property type="evidence" value="ECO:0007669"/>
    <property type="project" value="InterPro"/>
</dbReference>
<dbReference type="AlphaFoldDB" id="A0A1A0H9V4"/>
<organism evidence="13 14">
    <name type="scientific">Metschnikowia bicuspidata var. bicuspidata NRRL YB-4993</name>
    <dbReference type="NCBI Taxonomy" id="869754"/>
    <lineage>
        <taxon>Eukaryota</taxon>
        <taxon>Fungi</taxon>
        <taxon>Dikarya</taxon>
        <taxon>Ascomycota</taxon>
        <taxon>Saccharomycotina</taxon>
        <taxon>Pichiomycetes</taxon>
        <taxon>Metschnikowiaceae</taxon>
        <taxon>Metschnikowia</taxon>
    </lineage>
</organism>
<dbReference type="GO" id="GO:0006627">
    <property type="term" value="P:protein processing involved in protein targeting to mitochondrion"/>
    <property type="evidence" value="ECO:0007669"/>
    <property type="project" value="InterPro"/>
</dbReference>
<keyword evidence="6 11" id="KW-0378">Hydrolase</keyword>
<dbReference type="GeneID" id="30030434"/>
<dbReference type="Gene3D" id="2.10.109.10">
    <property type="entry name" value="Umud Fragment, subunit A"/>
    <property type="match status" value="1"/>
</dbReference>
<dbReference type="InterPro" id="IPR019533">
    <property type="entry name" value="Peptidase_S26"/>
</dbReference>
<keyword evidence="8 11" id="KW-0496">Mitochondrion</keyword>
<evidence type="ECO:0000256" key="2">
    <source>
        <dbReference type="ARBA" id="ARBA00007066"/>
    </source>
</evidence>
<dbReference type="GO" id="GO:0006465">
    <property type="term" value="P:signal peptide processing"/>
    <property type="evidence" value="ECO:0007669"/>
    <property type="project" value="InterPro"/>
</dbReference>
<keyword evidence="14" id="KW-1185">Reference proteome</keyword>
<evidence type="ECO:0000256" key="11">
    <source>
        <dbReference type="RuleBase" id="RU362041"/>
    </source>
</evidence>
<evidence type="ECO:0000256" key="5">
    <source>
        <dbReference type="ARBA" id="ARBA00022792"/>
    </source>
</evidence>
<evidence type="ECO:0000313" key="13">
    <source>
        <dbReference type="EMBL" id="OBA20909.1"/>
    </source>
</evidence>
<evidence type="ECO:0000259" key="12">
    <source>
        <dbReference type="Pfam" id="PF10502"/>
    </source>
</evidence>
<keyword evidence="4" id="KW-0812">Transmembrane</keyword>
<evidence type="ECO:0000256" key="10">
    <source>
        <dbReference type="PIRSR" id="PIRSR600223-1"/>
    </source>
</evidence>
<gene>
    <name evidence="13" type="ORF">METBIDRAFT_41855</name>
</gene>
<evidence type="ECO:0000256" key="3">
    <source>
        <dbReference type="ARBA" id="ARBA00022670"/>
    </source>
</evidence>
<dbReference type="InterPro" id="IPR000223">
    <property type="entry name" value="Pept_S26A_signal_pept_1"/>
</dbReference>
<evidence type="ECO:0000256" key="6">
    <source>
        <dbReference type="ARBA" id="ARBA00022801"/>
    </source>
</evidence>
<feature type="domain" description="Peptidase S26" evidence="12">
    <location>
        <begin position="14"/>
        <end position="100"/>
    </location>
</feature>
<dbReference type="EMBL" id="LXTC01000003">
    <property type="protein sequence ID" value="OBA20909.1"/>
    <property type="molecule type" value="Genomic_DNA"/>
</dbReference>
<dbReference type="Pfam" id="PF10502">
    <property type="entry name" value="Peptidase_S26"/>
    <property type="match status" value="1"/>
</dbReference>
<keyword evidence="7" id="KW-1133">Transmembrane helix</keyword>
<dbReference type="InterPro" id="IPR037730">
    <property type="entry name" value="IMP2"/>
</dbReference>
<dbReference type="NCBIfam" id="TIGR02227">
    <property type="entry name" value="sigpep_I_bact"/>
    <property type="match status" value="1"/>
</dbReference>
<comment type="caution">
    <text evidence="13">The sequence shown here is derived from an EMBL/GenBank/DDBJ whole genome shotgun (WGS) entry which is preliminary data.</text>
</comment>
<dbReference type="PANTHER" id="PTHR46041:SF2">
    <property type="entry name" value="MITOCHONDRIAL INNER MEMBRANE PROTEASE SUBUNIT 2"/>
    <property type="match status" value="1"/>
</dbReference>
<dbReference type="CDD" id="cd06530">
    <property type="entry name" value="S26_SPase_I"/>
    <property type="match status" value="1"/>
</dbReference>
<dbReference type="EC" id="3.4.21.-" evidence="11"/>
<name>A0A1A0H9V4_9ASCO</name>
<dbReference type="PRINTS" id="PR00727">
    <property type="entry name" value="LEADERPTASE"/>
</dbReference>
<accession>A0A1A0H9V4</accession>
<evidence type="ECO:0000313" key="14">
    <source>
        <dbReference type="Proteomes" id="UP000092555"/>
    </source>
</evidence>
<keyword evidence="9" id="KW-0472">Membrane</keyword>
<comment type="similarity">
    <text evidence="2">Belongs to the peptidase S26 family. IMP2 subfamily.</text>
</comment>
<dbReference type="FunFam" id="2.10.109.10:FF:000005">
    <property type="entry name" value="Mitochondrial inner membrane protease subunit"/>
    <property type="match status" value="1"/>
</dbReference>
<evidence type="ECO:0000256" key="1">
    <source>
        <dbReference type="ARBA" id="ARBA00004434"/>
    </source>
</evidence>
<dbReference type="OrthoDB" id="9996127at2759"/>
<dbReference type="GO" id="GO:0042720">
    <property type="term" value="C:mitochondrial inner membrane peptidase complex"/>
    <property type="evidence" value="ECO:0007669"/>
    <property type="project" value="InterPro"/>
</dbReference>
<dbReference type="InterPro" id="IPR036286">
    <property type="entry name" value="LexA/Signal_pep-like_sf"/>
</dbReference>
<reference evidence="13 14" key="1">
    <citation type="submission" date="2016-05" db="EMBL/GenBank/DDBJ databases">
        <title>Comparative genomics of biotechnologically important yeasts.</title>
        <authorList>
            <consortium name="DOE Joint Genome Institute"/>
            <person name="Riley R."/>
            <person name="Haridas S."/>
            <person name="Wolfe K.H."/>
            <person name="Lopes M.R."/>
            <person name="Hittinger C.T."/>
            <person name="Goker M."/>
            <person name="Salamov A."/>
            <person name="Wisecaver J."/>
            <person name="Long T.M."/>
            <person name="Aerts A.L."/>
            <person name="Barry K."/>
            <person name="Choi C."/>
            <person name="Clum A."/>
            <person name="Coughlan A.Y."/>
            <person name="Deshpande S."/>
            <person name="Douglass A.P."/>
            <person name="Hanson S.J."/>
            <person name="Klenk H.-P."/>
            <person name="LaButti K."/>
            <person name="Lapidus A."/>
            <person name="Lindquist E."/>
            <person name="Lipzen A."/>
            <person name="Meier-kolthoff J.P."/>
            <person name="Ohm R.A."/>
            <person name="Otillar R.P."/>
            <person name="Pangilinan J."/>
            <person name="Peng Y."/>
            <person name="Rokas A."/>
            <person name="Rosa C.A."/>
            <person name="Scheuner C."/>
            <person name="Sibirny A.A."/>
            <person name="Slot J.C."/>
            <person name="Stielow J.B."/>
            <person name="Sun H."/>
            <person name="Kurtzman C.P."/>
            <person name="Blackwell M."/>
            <person name="Grigoriev I.V."/>
            <person name="Jeffries T.W."/>
        </authorList>
    </citation>
    <scope>NUCLEOTIDE SEQUENCE [LARGE SCALE GENOMIC DNA]</scope>
    <source>
        <strain evidence="13 14">NRRL YB-4993</strain>
    </source>
</reference>
<dbReference type="Proteomes" id="UP000092555">
    <property type="component" value="Unassembled WGS sequence"/>
</dbReference>
<proteinExistence type="inferred from homology"/>
<protein>
    <recommendedName>
        <fullName evidence="11">Mitochondrial inner membrane protease subunit</fullName>
        <ecNumber evidence="11">3.4.21.-</ecNumber>
    </recommendedName>
</protein>
<dbReference type="RefSeq" id="XP_018711419.1">
    <property type="nucleotide sequence ID" value="XM_018857458.1"/>
</dbReference>
<evidence type="ECO:0000256" key="9">
    <source>
        <dbReference type="ARBA" id="ARBA00023136"/>
    </source>
</evidence>
<keyword evidence="5 11" id="KW-0999">Mitochondrion inner membrane</keyword>
<dbReference type="PANTHER" id="PTHR46041">
    <property type="entry name" value="MITOCHONDRIAL INNER MEMBRANE PROTEASE SUBUNIT 2"/>
    <property type="match status" value="1"/>
</dbReference>
<feature type="active site" evidence="10">
    <location>
        <position position="39"/>
    </location>
</feature>
<evidence type="ECO:0000256" key="7">
    <source>
        <dbReference type="ARBA" id="ARBA00022989"/>
    </source>
</evidence>